<evidence type="ECO:0008006" key="2">
    <source>
        <dbReference type="Google" id="ProtNLM"/>
    </source>
</evidence>
<accession>A0A644XC40</accession>
<dbReference type="Gene3D" id="1.10.760.10">
    <property type="entry name" value="Cytochrome c-like domain"/>
    <property type="match status" value="1"/>
</dbReference>
<comment type="caution">
    <text evidence="1">The sequence shown here is derived from an EMBL/GenBank/DDBJ whole genome shotgun (WGS) entry which is preliminary data.</text>
</comment>
<dbReference type="GO" id="GO:0009055">
    <property type="term" value="F:electron transfer activity"/>
    <property type="evidence" value="ECO:0007669"/>
    <property type="project" value="InterPro"/>
</dbReference>
<gene>
    <name evidence="1" type="ORF">SDC9_60145</name>
</gene>
<protein>
    <recommendedName>
        <fullName evidence="2">Quinohemoprotein amine dehydrogenase alpha subunit haem binding domain-containing protein</fullName>
    </recommendedName>
</protein>
<organism evidence="1">
    <name type="scientific">bioreactor metagenome</name>
    <dbReference type="NCBI Taxonomy" id="1076179"/>
    <lineage>
        <taxon>unclassified sequences</taxon>
        <taxon>metagenomes</taxon>
        <taxon>ecological metagenomes</taxon>
    </lineage>
</organism>
<dbReference type="SUPFAM" id="SSF46626">
    <property type="entry name" value="Cytochrome c"/>
    <property type="match status" value="1"/>
</dbReference>
<evidence type="ECO:0000313" key="1">
    <source>
        <dbReference type="EMBL" id="MPM13786.1"/>
    </source>
</evidence>
<dbReference type="GO" id="GO:0020037">
    <property type="term" value="F:heme binding"/>
    <property type="evidence" value="ECO:0007669"/>
    <property type="project" value="InterPro"/>
</dbReference>
<dbReference type="InterPro" id="IPR036909">
    <property type="entry name" value="Cyt_c-like_dom_sf"/>
</dbReference>
<dbReference type="PROSITE" id="PS51257">
    <property type="entry name" value="PROKAR_LIPOPROTEIN"/>
    <property type="match status" value="1"/>
</dbReference>
<proteinExistence type="predicted"/>
<dbReference type="EMBL" id="VSSQ01002173">
    <property type="protein sequence ID" value="MPM13786.1"/>
    <property type="molecule type" value="Genomic_DNA"/>
</dbReference>
<reference evidence="1" key="1">
    <citation type="submission" date="2019-08" db="EMBL/GenBank/DDBJ databases">
        <authorList>
            <person name="Kucharzyk K."/>
            <person name="Murdoch R.W."/>
            <person name="Higgins S."/>
            <person name="Loffler F."/>
        </authorList>
    </citation>
    <scope>NUCLEOTIDE SEQUENCE</scope>
</reference>
<sequence>MKKFFPVMILIFVLMFVLMGCSQATTANSTSAPTQANTDAASPTTATTLDGKGLLEARCVTCHTLAKVASEHGDATQWQRTVTQMVQKGAQLTTEEQQVLVEYLAANFQ</sequence>
<name>A0A644XC40_9ZZZZ</name>
<dbReference type="AlphaFoldDB" id="A0A644XC40"/>